<feature type="transmembrane region" description="Helical" evidence="1">
    <location>
        <begin position="59"/>
        <end position="85"/>
    </location>
</feature>
<dbReference type="OMA" id="TGMTLLC"/>
<feature type="transmembrane region" description="Helical" evidence="1">
    <location>
        <begin position="97"/>
        <end position="119"/>
    </location>
</feature>
<reference evidence="2 3" key="1">
    <citation type="journal article" date="2009" name="Nature">
        <title>The Sorghum bicolor genome and the diversification of grasses.</title>
        <authorList>
            <person name="Paterson A.H."/>
            <person name="Bowers J.E."/>
            <person name="Bruggmann R."/>
            <person name="Dubchak I."/>
            <person name="Grimwood J."/>
            <person name="Gundlach H."/>
            <person name="Haberer G."/>
            <person name="Hellsten U."/>
            <person name="Mitros T."/>
            <person name="Poliakov A."/>
            <person name="Schmutz J."/>
            <person name="Spannagl M."/>
            <person name="Tang H."/>
            <person name="Wang X."/>
            <person name="Wicker T."/>
            <person name="Bharti A.K."/>
            <person name="Chapman J."/>
            <person name="Feltus F.A."/>
            <person name="Gowik U."/>
            <person name="Grigoriev I.V."/>
            <person name="Lyons E."/>
            <person name="Maher C.A."/>
            <person name="Martis M."/>
            <person name="Narechania A."/>
            <person name="Otillar R.P."/>
            <person name="Penning B.W."/>
            <person name="Salamov A.A."/>
            <person name="Wang Y."/>
            <person name="Zhang L."/>
            <person name="Carpita N.C."/>
            <person name="Freeling M."/>
            <person name="Gingle A.R."/>
            <person name="Hash C.T."/>
            <person name="Keller B."/>
            <person name="Klein P."/>
            <person name="Kresovich S."/>
            <person name="McCann M.C."/>
            <person name="Ming R."/>
            <person name="Peterson D.G."/>
            <person name="Mehboob-ur-Rahman"/>
            <person name="Ware D."/>
            <person name="Westhoff P."/>
            <person name="Mayer K.F."/>
            <person name="Messing J."/>
            <person name="Rokhsar D.S."/>
        </authorList>
    </citation>
    <scope>NUCLEOTIDE SEQUENCE [LARGE SCALE GENOMIC DNA]</scope>
    <source>
        <strain evidence="3">cv. BTx623</strain>
    </source>
</reference>
<dbReference type="Proteomes" id="UP000000768">
    <property type="component" value="Chromosome 9"/>
</dbReference>
<proteinExistence type="predicted"/>
<keyword evidence="3" id="KW-1185">Reference proteome</keyword>
<dbReference type="InterPro" id="IPR022149">
    <property type="entry name" value="DUF3681"/>
</dbReference>
<organism evidence="2 3">
    <name type="scientific">Sorghum bicolor</name>
    <name type="common">Sorghum</name>
    <name type="synonym">Sorghum vulgare</name>
    <dbReference type="NCBI Taxonomy" id="4558"/>
    <lineage>
        <taxon>Eukaryota</taxon>
        <taxon>Viridiplantae</taxon>
        <taxon>Streptophyta</taxon>
        <taxon>Embryophyta</taxon>
        <taxon>Tracheophyta</taxon>
        <taxon>Spermatophyta</taxon>
        <taxon>Magnoliopsida</taxon>
        <taxon>Liliopsida</taxon>
        <taxon>Poales</taxon>
        <taxon>Poaceae</taxon>
        <taxon>PACMAD clade</taxon>
        <taxon>Panicoideae</taxon>
        <taxon>Andropogonodae</taxon>
        <taxon>Andropogoneae</taxon>
        <taxon>Sorghinae</taxon>
        <taxon>Sorghum</taxon>
    </lineage>
</organism>
<feature type="transmembrane region" description="Helical" evidence="1">
    <location>
        <begin position="27"/>
        <end position="47"/>
    </location>
</feature>
<reference evidence="3" key="2">
    <citation type="journal article" date="2018" name="Plant J.">
        <title>The Sorghum bicolor reference genome: improved assembly, gene annotations, a transcriptome atlas, and signatures of genome organization.</title>
        <authorList>
            <person name="McCormick R.F."/>
            <person name="Truong S.K."/>
            <person name="Sreedasyam A."/>
            <person name="Jenkins J."/>
            <person name="Shu S."/>
            <person name="Sims D."/>
            <person name="Kennedy M."/>
            <person name="Amirebrahimi M."/>
            <person name="Weers B.D."/>
            <person name="McKinley B."/>
            <person name="Mattison A."/>
            <person name="Morishige D.T."/>
            <person name="Grimwood J."/>
            <person name="Schmutz J."/>
            <person name="Mullet J.E."/>
        </authorList>
    </citation>
    <scope>NUCLEOTIDE SEQUENCE [LARGE SCALE GENOMIC DNA]</scope>
    <source>
        <strain evidence="3">cv. BTx623</strain>
    </source>
</reference>
<accession>A0A1Z5R3U4</accession>
<keyword evidence="1" id="KW-0812">Transmembrane</keyword>
<dbReference type="PANTHER" id="PTHR33530">
    <property type="entry name" value="OS01G0147100 PROTEIN"/>
    <property type="match status" value="1"/>
</dbReference>
<keyword evidence="1" id="KW-1133">Transmembrane helix</keyword>
<keyword evidence="1" id="KW-0472">Membrane</keyword>
<gene>
    <name evidence="2" type="ORF">SORBI_3009G220966</name>
</gene>
<dbReference type="Gramene" id="OQU78390">
    <property type="protein sequence ID" value="OQU78390"/>
    <property type="gene ID" value="SORBI_3009G220966"/>
</dbReference>
<dbReference type="EMBL" id="CM000768">
    <property type="protein sequence ID" value="OQU78390.1"/>
    <property type="molecule type" value="Genomic_DNA"/>
</dbReference>
<evidence type="ECO:0000256" key="1">
    <source>
        <dbReference type="SAM" id="Phobius"/>
    </source>
</evidence>
<evidence type="ECO:0000313" key="3">
    <source>
        <dbReference type="Proteomes" id="UP000000768"/>
    </source>
</evidence>
<dbReference type="AlphaFoldDB" id="A0A1Z5R3U4"/>
<protein>
    <submittedName>
        <fullName evidence="2">Uncharacterized protein</fullName>
    </submittedName>
</protein>
<sequence length="121" mass="12473">MDGEAALARVVSSIAGALRSRTMVPSAMFSAGVFEAVVALALLVANTPEGIFSSHHGKALVVVYYVVLTAGAIVGSTTASASFYVARDLEGRHATGMTLLCASTLSLSSLSLAFSFFLLKK</sequence>
<evidence type="ECO:0000313" key="2">
    <source>
        <dbReference type="EMBL" id="OQU78390.1"/>
    </source>
</evidence>
<name>A0A1Z5R3U4_SORBI</name>
<dbReference type="InParanoid" id="A0A1Z5R3U4"/>
<dbReference type="Pfam" id="PF12442">
    <property type="entry name" value="DUF3681"/>
    <property type="match status" value="1"/>
</dbReference>
<dbReference type="PANTHER" id="PTHR33530:SF12">
    <property type="entry name" value="MAJOR FACILITATOR SUPERFAMILY (MFS) PROFILE DOMAIN-CONTAINING PROTEIN"/>
    <property type="match status" value="1"/>
</dbReference>